<feature type="transmembrane region" description="Helical" evidence="1">
    <location>
        <begin position="63"/>
        <end position="79"/>
    </location>
</feature>
<keyword evidence="1" id="KW-0472">Membrane</keyword>
<organism evidence="2 3">
    <name type="scientific">Solea senegalensis</name>
    <name type="common">Senegalese sole</name>
    <dbReference type="NCBI Taxonomy" id="28829"/>
    <lineage>
        <taxon>Eukaryota</taxon>
        <taxon>Metazoa</taxon>
        <taxon>Chordata</taxon>
        <taxon>Craniata</taxon>
        <taxon>Vertebrata</taxon>
        <taxon>Euteleostomi</taxon>
        <taxon>Actinopterygii</taxon>
        <taxon>Neopterygii</taxon>
        <taxon>Teleostei</taxon>
        <taxon>Neoteleostei</taxon>
        <taxon>Acanthomorphata</taxon>
        <taxon>Carangaria</taxon>
        <taxon>Pleuronectiformes</taxon>
        <taxon>Pleuronectoidei</taxon>
        <taxon>Soleidae</taxon>
        <taxon>Solea</taxon>
    </lineage>
</organism>
<keyword evidence="3" id="KW-1185">Reference proteome</keyword>
<gene>
    <name evidence="2" type="ORF">JOB18_014891</name>
</gene>
<sequence length="97" mass="11205">MLRRRTSLRARPGLSAATTWWTSFQMFSCFVKNGSEVFEGGHLYQLDPIAEDLQFCRRCEFSLCRFVVISLAVVVIFLLCDFSCCRCDFSCCRCDFS</sequence>
<protein>
    <recommendedName>
        <fullName evidence="4">Secreted protein</fullName>
    </recommendedName>
</protein>
<dbReference type="EMBL" id="JAGKHQ010000019">
    <property type="protein sequence ID" value="KAG7482177.1"/>
    <property type="molecule type" value="Genomic_DNA"/>
</dbReference>
<evidence type="ECO:0000256" key="1">
    <source>
        <dbReference type="SAM" id="Phobius"/>
    </source>
</evidence>
<name>A0AAV6Q3V3_SOLSE</name>
<evidence type="ECO:0000313" key="2">
    <source>
        <dbReference type="EMBL" id="KAG7482177.1"/>
    </source>
</evidence>
<comment type="caution">
    <text evidence="2">The sequence shown here is derived from an EMBL/GenBank/DDBJ whole genome shotgun (WGS) entry which is preliminary data.</text>
</comment>
<dbReference type="Proteomes" id="UP000693946">
    <property type="component" value="Linkage Group LG7"/>
</dbReference>
<evidence type="ECO:0008006" key="4">
    <source>
        <dbReference type="Google" id="ProtNLM"/>
    </source>
</evidence>
<dbReference type="AlphaFoldDB" id="A0AAV6Q3V3"/>
<accession>A0AAV6Q3V3</accession>
<keyword evidence="1" id="KW-1133">Transmembrane helix</keyword>
<keyword evidence="1" id="KW-0812">Transmembrane</keyword>
<evidence type="ECO:0000313" key="3">
    <source>
        <dbReference type="Proteomes" id="UP000693946"/>
    </source>
</evidence>
<reference evidence="2 3" key="1">
    <citation type="journal article" date="2021" name="Sci. Rep.">
        <title>Chromosome anchoring in Senegalese sole (Solea senegalensis) reveals sex-associated markers and genome rearrangements in flatfish.</title>
        <authorList>
            <person name="Guerrero-Cozar I."/>
            <person name="Gomez-Garrido J."/>
            <person name="Berbel C."/>
            <person name="Martinez-Blanch J.F."/>
            <person name="Alioto T."/>
            <person name="Claros M.G."/>
            <person name="Gagnaire P.A."/>
            <person name="Manchado M."/>
        </authorList>
    </citation>
    <scope>NUCLEOTIDE SEQUENCE [LARGE SCALE GENOMIC DNA]</scope>
    <source>
        <strain evidence="2">Sse05_10M</strain>
    </source>
</reference>
<proteinExistence type="predicted"/>